<protein>
    <recommendedName>
        <fullName evidence="2 10">Glutamine--tRNA ligase</fullName>
        <ecNumber evidence="2 10">6.1.1.18</ecNumber>
    </recommendedName>
</protein>
<evidence type="ECO:0000256" key="4">
    <source>
        <dbReference type="ARBA" id="ARBA00022598"/>
    </source>
</evidence>
<dbReference type="InterPro" id="IPR020058">
    <property type="entry name" value="Glu/Gln-tRNA-synth_Ib_cat-dom"/>
</dbReference>
<dbReference type="SUPFAM" id="SSF50715">
    <property type="entry name" value="Ribosomal protein L25-like"/>
    <property type="match status" value="1"/>
</dbReference>
<evidence type="ECO:0000256" key="5">
    <source>
        <dbReference type="ARBA" id="ARBA00022741"/>
    </source>
</evidence>
<sequence length="562" mass="66800">MKNTYNNNFIEKIISKDLKNKIHKKIRTRFPPEPNGYLHIGHAKSIYLNFYLAKKFNGRFHLRFDDTNPIKEKISYVKAIKKDLTWLGCIWDGSEKYTSRYFNYLYEYAIELIKKGLAYVDKLKKNEIKKYRGTLIKPGTNSPYRNHTIEENLFLFKKMKNGEFSEGNACLRAKIDMKSSFIVMRDPILYRIIFSNHHQTTNTWCIYPTYDFAHCISDAIEHITHSLCTLEFQDNRRLYNWILDNISIKYKPKQYEFSKLNIEYSVLSKRKLKTIIEKKIVNNWDDPRLLTISGLKRRGYTPESIKNFCMKIGITKQENSVQLSLLESCIRSDLNVRAPRIMAILDPIKIIIYNMNDSQKEIITVPNHPNNKKMGNRKYIFSKEIYIDRSDFNEKKSNNNIKLSYGTFIRLRYAYVITVTEIKKDNFGKIVCLICKYDKNTFRKNPTKYRISGIIHWIAKENILNAVFNIYKPLFRIKKPDLEKTYLPFINENSLVKKNGIVEKSIIFNSKNNFYQFERVGYFCIDKDSLDKLNVKNHIITFNRIVTLKERKNNKLLKKQQR</sequence>
<dbReference type="GO" id="GO:0005524">
    <property type="term" value="F:ATP binding"/>
    <property type="evidence" value="ECO:0007669"/>
    <property type="project" value="UniProtKB-KW"/>
</dbReference>
<dbReference type="PANTHER" id="PTHR43097">
    <property type="entry name" value="GLUTAMINE-TRNA LIGASE"/>
    <property type="match status" value="1"/>
</dbReference>
<feature type="domain" description="Glutamyl/glutaminyl-tRNA synthetase class Ib catalytic" evidence="12">
    <location>
        <begin position="25"/>
        <end position="335"/>
    </location>
</feature>
<dbReference type="PRINTS" id="PR00987">
    <property type="entry name" value="TRNASYNTHGLU"/>
</dbReference>
<dbReference type="Pfam" id="PF03950">
    <property type="entry name" value="tRNA-synt_1c_C"/>
    <property type="match status" value="1"/>
</dbReference>
<dbReference type="FunFam" id="3.40.50.620:FF:000037">
    <property type="entry name" value="Glutamine--tRNA ligase cytoplasmic"/>
    <property type="match status" value="1"/>
</dbReference>
<dbReference type="InterPro" id="IPR004514">
    <property type="entry name" value="Gln-tRNA-synth"/>
</dbReference>
<dbReference type="InterPro" id="IPR011035">
    <property type="entry name" value="Ribosomal_bL25/Gln-tRNA_synth"/>
</dbReference>
<keyword evidence="6 11" id="KW-0067">ATP-binding</keyword>
<dbReference type="NCBIfam" id="TIGR00440">
    <property type="entry name" value="glnS"/>
    <property type="match status" value="1"/>
</dbReference>
<reference evidence="15" key="1">
    <citation type="submission" date="2024-06" db="EMBL/GenBank/DDBJ databases">
        <authorList>
            <person name="Manzano-Marin A."/>
            <person name="Manzano-Marin A."/>
            <person name="Alejandro Manzano Marin A."/>
        </authorList>
    </citation>
    <scope>NUCLEOTIDE SEQUENCE</scope>
    <source>
        <strain evidence="15">Ancorni-2928</strain>
    </source>
</reference>
<dbReference type="GO" id="GO:0006425">
    <property type="term" value="P:glutaminyl-tRNA aminoacylation"/>
    <property type="evidence" value="ECO:0007669"/>
    <property type="project" value="UniProtKB-UniRule"/>
</dbReference>
<dbReference type="InterPro" id="IPR020056">
    <property type="entry name" value="Rbsml_bL25/Gln-tRNA_synth_N"/>
</dbReference>
<keyword evidence="4 11" id="KW-0436">Ligase</keyword>
<dbReference type="EC" id="6.1.1.18" evidence="2 10"/>
<comment type="catalytic activity">
    <reaction evidence="9">
        <text>tRNA(Gln) + L-glutamine + ATP = L-glutaminyl-tRNA(Gln) + AMP + diphosphate</text>
        <dbReference type="Rhea" id="RHEA:20121"/>
        <dbReference type="Rhea" id="RHEA-COMP:9662"/>
        <dbReference type="Rhea" id="RHEA-COMP:9681"/>
        <dbReference type="ChEBI" id="CHEBI:30616"/>
        <dbReference type="ChEBI" id="CHEBI:33019"/>
        <dbReference type="ChEBI" id="CHEBI:58359"/>
        <dbReference type="ChEBI" id="CHEBI:78442"/>
        <dbReference type="ChEBI" id="CHEBI:78521"/>
        <dbReference type="ChEBI" id="CHEBI:456215"/>
        <dbReference type="EC" id="6.1.1.18"/>
    </reaction>
</comment>
<dbReference type="Pfam" id="PF00749">
    <property type="entry name" value="tRNA-synt_1c"/>
    <property type="match status" value="1"/>
</dbReference>
<dbReference type="InterPro" id="IPR050132">
    <property type="entry name" value="Gln/Glu-tRNA_Ligase"/>
</dbReference>
<evidence type="ECO:0000256" key="8">
    <source>
        <dbReference type="ARBA" id="ARBA00023146"/>
    </source>
</evidence>
<dbReference type="NCBIfam" id="NF011291">
    <property type="entry name" value="PRK14703.1"/>
    <property type="match status" value="1"/>
</dbReference>
<dbReference type="PROSITE" id="PS00178">
    <property type="entry name" value="AA_TRNA_LIGASE_I"/>
    <property type="match status" value="1"/>
</dbReference>
<name>A0AAT9IGV2_9GAMM</name>
<dbReference type="PANTHER" id="PTHR43097:SF5">
    <property type="entry name" value="GLUTAMATE--TRNA LIGASE"/>
    <property type="match status" value="1"/>
</dbReference>
<keyword evidence="5 11" id="KW-0547">Nucleotide-binding</keyword>
<evidence type="ECO:0000256" key="11">
    <source>
        <dbReference type="RuleBase" id="RU363037"/>
    </source>
</evidence>
<evidence type="ECO:0000259" key="14">
    <source>
        <dbReference type="Pfam" id="PF20974"/>
    </source>
</evidence>
<dbReference type="AlphaFoldDB" id="A0AAT9IGV2"/>
<feature type="domain" description="tRNA synthetases class I (E and Q) anti-codon binding" evidence="14">
    <location>
        <begin position="454"/>
        <end position="526"/>
    </location>
</feature>
<dbReference type="InterPro" id="IPR049437">
    <property type="entry name" value="tRNA-synt_1c_C2"/>
</dbReference>
<dbReference type="InterPro" id="IPR014729">
    <property type="entry name" value="Rossmann-like_a/b/a_fold"/>
</dbReference>
<keyword evidence="8 11" id="KW-0030">Aminoacyl-tRNA synthetase</keyword>
<dbReference type="InterPro" id="IPR001412">
    <property type="entry name" value="aa-tRNA-synth_I_CS"/>
</dbReference>
<keyword evidence="3" id="KW-0963">Cytoplasm</keyword>
<feature type="domain" description="Glutamyl/glutaminyl-tRNA synthetase class Ib anti-codon binding" evidence="13">
    <location>
        <begin position="338"/>
        <end position="438"/>
    </location>
</feature>
<comment type="similarity">
    <text evidence="1 11">Belongs to the class-I aminoacyl-tRNA synthetase family.</text>
</comment>
<evidence type="ECO:0000256" key="6">
    <source>
        <dbReference type="ARBA" id="ARBA00022840"/>
    </source>
</evidence>
<evidence type="ECO:0000256" key="9">
    <source>
        <dbReference type="ARBA" id="ARBA00048270"/>
    </source>
</evidence>
<evidence type="ECO:0000256" key="3">
    <source>
        <dbReference type="ARBA" id="ARBA00022490"/>
    </source>
</evidence>
<dbReference type="EMBL" id="OZ060371">
    <property type="protein sequence ID" value="CAL4043495.1"/>
    <property type="molecule type" value="Genomic_DNA"/>
</dbReference>
<organism evidence="15">
    <name type="scientific">Buchnera aphidicola</name>
    <name type="common">Anoecia corni</name>
    <dbReference type="NCBI Taxonomy" id="2994477"/>
    <lineage>
        <taxon>Bacteria</taxon>
        <taxon>Pseudomonadati</taxon>
        <taxon>Pseudomonadota</taxon>
        <taxon>Gammaproteobacteria</taxon>
        <taxon>Enterobacterales</taxon>
        <taxon>Erwiniaceae</taxon>
        <taxon>Buchnera</taxon>
    </lineage>
</organism>
<gene>
    <name evidence="15" type="primary">glnS</name>
    <name evidence="15" type="ORF">BUANCORI2928_328</name>
</gene>
<dbReference type="InterPro" id="IPR000924">
    <property type="entry name" value="Glu/Gln-tRNA-synth"/>
</dbReference>
<dbReference type="Gene3D" id="2.40.240.10">
    <property type="entry name" value="Ribosomal Protein L25, Chain P"/>
    <property type="match status" value="2"/>
</dbReference>
<dbReference type="Pfam" id="PF20974">
    <property type="entry name" value="tRNA-synt_1c_C2"/>
    <property type="match status" value="1"/>
</dbReference>
<dbReference type="GO" id="GO:0005829">
    <property type="term" value="C:cytosol"/>
    <property type="evidence" value="ECO:0007669"/>
    <property type="project" value="TreeGrafter"/>
</dbReference>
<evidence type="ECO:0000256" key="2">
    <source>
        <dbReference type="ARBA" id="ARBA00012836"/>
    </source>
</evidence>
<dbReference type="GO" id="GO:0004819">
    <property type="term" value="F:glutamine-tRNA ligase activity"/>
    <property type="evidence" value="ECO:0007669"/>
    <property type="project" value="UniProtKB-UniRule"/>
</dbReference>
<proteinExistence type="inferred from homology"/>
<evidence type="ECO:0000259" key="12">
    <source>
        <dbReference type="Pfam" id="PF00749"/>
    </source>
</evidence>
<keyword evidence="7 11" id="KW-0648">Protein biosynthesis</keyword>
<evidence type="ECO:0000256" key="7">
    <source>
        <dbReference type="ARBA" id="ARBA00022917"/>
    </source>
</evidence>
<evidence type="ECO:0000256" key="1">
    <source>
        <dbReference type="ARBA" id="ARBA00005594"/>
    </source>
</evidence>
<dbReference type="SUPFAM" id="SSF52374">
    <property type="entry name" value="Nucleotidylyl transferase"/>
    <property type="match status" value="1"/>
</dbReference>
<evidence type="ECO:0000259" key="13">
    <source>
        <dbReference type="Pfam" id="PF03950"/>
    </source>
</evidence>
<accession>A0AAT9IGV2</accession>
<dbReference type="RefSeq" id="WP_367680864.1">
    <property type="nucleotide sequence ID" value="NZ_OZ060371.1"/>
</dbReference>
<dbReference type="Gene3D" id="3.40.50.620">
    <property type="entry name" value="HUPs"/>
    <property type="match status" value="1"/>
</dbReference>
<dbReference type="InterPro" id="IPR020059">
    <property type="entry name" value="Glu/Gln-tRNA-synth_Ib_codon-bd"/>
</dbReference>
<evidence type="ECO:0000313" key="15">
    <source>
        <dbReference type="EMBL" id="CAL4043495.1"/>
    </source>
</evidence>
<evidence type="ECO:0000256" key="10">
    <source>
        <dbReference type="NCBIfam" id="TIGR00440"/>
    </source>
</evidence>